<feature type="chain" id="PRO_5012117970" description="GLEYA adhesin domain-containing protein" evidence="1">
    <location>
        <begin position="26"/>
        <end position="417"/>
    </location>
</feature>
<sequence>MDLSHYLTLTLTTLILTVYPNVATATCSCLSDAVSSISADSSAAAFCSQYVTTIWDSTTITTPLATTIRTQTVSALITVTTTVLNVGSTTTTLTETVPIPYISTVTTTVTSPTTECYTGTLFGTQEAPIVTPAARGLEARQIISETPHIILPTPPLILSLEDSLISSACECFLGPSATVTETITDIVGSGTLTATVDYTTIPTTTAYIALVTTWTDIVVITSSTATATNTATTTAYTPVPTNTQHGLNWYYYTSPYAFAGTIPFDPQYFNSPNYNFSGYIENVNEFHTGSTYSTSSTNYTCNAPVPAGEDCGYVVVIFQGYLWARDGPVWHGQNAYSNYQNTNYDYQATYPSTTGSVTIDVGTGDLIPITMLWANGGGPGQVVLTITNPAGTTYSDTTGFFVPANSTCPGYSNPFSP</sequence>
<accession>A0A1Q5Q6F6</accession>
<feature type="domain" description="GLEYA adhesin" evidence="2">
    <location>
        <begin position="329"/>
        <end position="387"/>
    </location>
</feature>
<evidence type="ECO:0000313" key="4">
    <source>
        <dbReference type="Proteomes" id="UP000214365"/>
    </source>
</evidence>
<keyword evidence="1" id="KW-0732">Signal</keyword>
<dbReference type="GeneID" id="31009084"/>
<evidence type="ECO:0000259" key="2">
    <source>
        <dbReference type="Pfam" id="PF10528"/>
    </source>
</evidence>
<evidence type="ECO:0000313" key="3">
    <source>
        <dbReference type="EMBL" id="OKL55424.1"/>
    </source>
</evidence>
<name>A0A1Q5Q6F6_TALAT</name>
<dbReference type="Gene3D" id="2.60.120.1560">
    <property type="match status" value="1"/>
</dbReference>
<reference evidence="3 4" key="1">
    <citation type="submission" date="2015-06" db="EMBL/GenBank/DDBJ databases">
        <title>Talaromyces atroroseus IBT 11181 draft genome.</title>
        <authorList>
            <person name="Rasmussen K.B."/>
            <person name="Rasmussen S."/>
            <person name="Petersen B."/>
            <person name="Sicheritz-Ponten T."/>
            <person name="Mortensen U.H."/>
            <person name="Thrane U."/>
        </authorList>
    </citation>
    <scope>NUCLEOTIDE SEQUENCE [LARGE SCALE GENOMIC DNA]</scope>
    <source>
        <strain evidence="3 4">IBT 11181</strain>
    </source>
</reference>
<organism evidence="3 4">
    <name type="scientific">Talaromyces atroroseus</name>
    <dbReference type="NCBI Taxonomy" id="1441469"/>
    <lineage>
        <taxon>Eukaryota</taxon>
        <taxon>Fungi</taxon>
        <taxon>Dikarya</taxon>
        <taxon>Ascomycota</taxon>
        <taxon>Pezizomycotina</taxon>
        <taxon>Eurotiomycetes</taxon>
        <taxon>Eurotiomycetidae</taxon>
        <taxon>Eurotiales</taxon>
        <taxon>Trichocomaceae</taxon>
        <taxon>Talaromyces</taxon>
        <taxon>Talaromyces sect. Trachyspermi</taxon>
    </lineage>
</organism>
<comment type="caution">
    <text evidence="3">The sequence shown here is derived from an EMBL/GenBank/DDBJ whole genome shotgun (WGS) entry which is preliminary data.</text>
</comment>
<dbReference type="Pfam" id="PF10528">
    <property type="entry name" value="GLEYA"/>
    <property type="match status" value="1"/>
</dbReference>
<dbReference type="AlphaFoldDB" id="A0A1Q5Q6F6"/>
<keyword evidence="4" id="KW-1185">Reference proteome</keyword>
<dbReference type="EMBL" id="LFMY01000021">
    <property type="protein sequence ID" value="OKL55424.1"/>
    <property type="molecule type" value="Genomic_DNA"/>
</dbReference>
<gene>
    <name evidence="3" type="ORF">UA08_09328</name>
</gene>
<evidence type="ECO:0000256" key="1">
    <source>
        <dbReference type="SAM" id="SignalP"/>
    </source>
</evidence>
<dbReference type="Proteomes" id="UP000214365">
    <property type="component" value="Unassembled WGS sequence"/>
</dbReference>
<dbReference type="OrthoDB" id="4388755at2759"/>
<proteinExistence type="predicted"/>
<feature type="signal peptide" evidence="1">
    <location>
        <begin position="1"/>
        <end position="25"/>
    </location>
</feature>
<protein>
    <recommendedName>
        <fullName evidence="2">GLEYA adhesin domain-containing protein</fullName>
    </recommendedName>
</protein>
<dbReference type="InterPro" id="IPR018871">
    <property type="entry name" value="GLEYA_adhesin_domain"/>
</dbReference>
<dbReference type="STRING" id="1441469.A0A1Q5Q6F6"/>
<dbReference type="RefSeq" id="XP_020115545.1">
    <property type="nucleotide sequence ID" value="XM_020265259.1"/>
</dbReference>